<dbReference type="AlphaFoldDB" id="B8FEA9"/>
<evidence type="ECO:0000313" key="13">
    <source>
        <dbReference type="EMBL" id="ACL06890.1"/>
    </source>
</evidence>
<reference evidence="13 14" key="1">
    <citation type="journal article" date="2012" name="Environ. Microbiol.">
        <title>The genome sequence of Desulfatibacillum alkenivorans AK-01: a blueprint for anaerobic alkane oxidation.</title>
        <authorList>
            <person name="Callaghan A.V."/>
            <person name="Morris B.E."/>
            <person name="Pereira I.A."/>
            <person name="McInerney M.J."/>
            <person name="Austin R.N."/>
            <person name="Groves J.T."/>
            <person name="Kukor J.J."/>
            <person name="Suflita J.M."/>
            <person name="Young L.Y."/>
            <person name="Zylstra G.J."/>
            <person name="Wawrik B."/>
        </authorList>
    </citation>
    <scope>NUCLEOTIDE SEQUENCE [LARGE SCALE GENOMIC DNA]</scope>
    <source>
        <strain evidence="13 14">AK-01</strain>
    </source>
</reference>
<evidence type="ECO:0000256" key="8">
    <source>
        <dbReference type="ARBA" id="ARBA00023004"/>
    </source>
</evidence>
<comment type="cofactor">
    <cofactor evidence="1 11">
        <name>pyridoxal 5'-phosphate</name>
        <dbReference type="ChEBI" id="CHEBI:597326"/>
    </cofactor>
</comment>
<proteinExistence type="inferred from homology"/>
<name>B8FEA9_DESAL</name>
<keyword evidence="7" id="KW-0663">Pyridoxal phosphate</keyword>
<dbReference type="PANTHER" id="PTHR11601:SF34">
    <property type="entry name" value="CYSTEINE DESULFURASE"/>
    <property type="match status" value="1"/>
</dbReference>
<organism evidence="13 14">
    <name type="scientific">Desulfatibacillum aliphaticivorans</name>
    <dbReference type="NCBI Taxonomy" id="218208"/>
    <lineage>
        <taxon>Bacteria</taxon>
        <taxon>Pseudomonadati</taxon>
        <taxon>Thermodesulfobacteriota</taxon>
        <taxon>Desulfobacteria</taxon>
        <taxon>Desulfobacterales</taxon>
        <taxon>Desulfatibacillaceae</taxon>
        <taxon>Desulfatibacillum</taxon>
    </lineage>
</organism>
<keyword evidence="13" id="KW-0032">Aminotransferase</keyword>
<comment type="catalytic activity">
    <reaction evidence="10">
        <text>(sulfur carrier)-H + L-cysteine = (sulfur carrier)-SH + L-alanine</text>
        <dbReference type="Rhea" id="RHEA:43892"/>
        <dbReference type="Rhea" id="RHEA-COMP:14737"/>
        <dbReference type="Rhea" id="RHEA-COMP:14739"/>
        <dbReference type="ChEBI" id="CHEBI:29917"/>
        <dbReference type="ChEBI" id="CHEBI:35235"/>
        <dbReference type="ChEBI" id="CHEBI:57972"/>
        <dbReference type="ChEBI" id="CHEBI:64428"/>
        <dbReference type="EC" id="2.8.1.7"/>
    </reaction>
</comment>
<evidence type="ECO:0000256" key="6">
    <source>
        <dbReference type="ARBA" id="ARBA00022723"/>
    </source>
</evidence>
<evidence type="ECO:0000256" key="7">
    <source>
        <dbReference type="ARBA" id="ARBA00022898"/>
    </source>
</evidence>
<dbReference type="InterPro" id="IPR000192">
    <property type="entry name" value="Aminotrans_V_dom"/>
</dbReference>
<dbReference type="PANTHER" id="PTHR11601">
    <property type="entry name" value="CYSTEINE DESULFURYLASE FAMILY MEMBER"/>
    <property type="match status" value="1"/>
</dbReference>
<dbReference type="GO" id="GO:0046872">
    <property type="term" value="F:metal ion binding"/>
    <property type="evidence" value="ECO:0007669"/>
    <property type="project" value="UniProtKB-KW"/>
</dbReference>
<keyword evidence="8" id="KW-0408">Iron</keyword>
<dbReference type="GO" id="GO:0008483">
    <property type="term" value="F:transaminase activity"/>
    <property type="evidence" value="ECO:0007669"/>
    <property type="project" value="UniProtKB-KW"/>
</dbReference>
<dbReference type="HOGENOM" id="CLU_003433_0_0_7"/>
<evidence type="ECO:0000256" key="2">
    <source>
        <dbReference type="ARBA" id="ARBA00003120"/>
    </source>
</evidence>
<evidence type="ECO:0000313" key="14">
    <source>
        <dbReference type="Proteomes" id="UP000000739"/>
    </source>
</evidence>
<dbReference type="EMBL" id="CP001322">
    <property type="protein sequence ID" value="ACL06890.1"/>
    <property type="molecule type" value="Genomic_DNA"/>
</dbReference>
<evidence type="ECO:0000256" key="5">
    <source>
        <dbReference type="ARBA" id="ARBA00022679"/>
    </source>
</evidence>
<keyword evidence="14" id="KW-1185">Reference proteome</keyword>
<dbReference type="RefSeq" id="WP_015949926.1">
    <property type="nucleotide sequence ID" value="NC_011768.1"/>
</dbReference>
<dbReference type="InterPro" id="IPR015422">
    <property type="entry name" value="PyrdxlP-dep_Trfase_small"/>
</dbReference>
<evidence type="ECO:0000256" key="9">
    <source>
        <dbReference type="ARBA" id="ARBA00023014"/>
    </source>
</evidence>
<dbReference type="EC" id="2.8.1.7" evidence="4"/>
<dbReference type="Gene3D" id="3.40.640.10">
    <property type="entry name" value="Type I PLP-dependent aspartate aminotransferase-like (Major domain)"/>
    <property type="match status" value="1"/>
</dbReference>
<dbReference type="GO" id="GO:0031071">
    <property type="term" value="F:cysteine desulfurase activity"/>
    <property type="evidence" value="ECO:0007669"/>
    <property type="project" value="UniProtKB-EC"/>
</dbReference>
<dbReference type="Proteomes" id="UP000000739">
    <property type="component" value="Chromosome"/>
</dbReference>
<evidence type="ECO:0000259" key="12">
    <source>
        <dbReference type="Pfam" id="PF00266"/>
    </source>
</evidence>
<evidence type="ECO:0000256" key="11">
    <source>
        <dbReference type="RuleBase" id="RU004504"/>
    </source>
</evidence>
<dbReference type="Pfam" id="PF00266">
    <property type="entry name" value="Aminotran_5"/>
    <property type="match status" value="1"/>
</dbReference>
<dbReference type="GO" id="GO:0051536">
    <property type="term" value="F:iron-sulfur cluster binding"/>
    <property type="evidence" value="ECO:0007669"/>
    <property type="project" value="UniProtKB-KW"/>
</dbReference>
<dbReference type="Gene3D" id="3.90.1150.10">
    <property type="entry name" value="Aspartate Aminotransferase, domain 1"/>
    <property type="match status" value="1"/>
</dbReference>
<dbReference type="eggNOG" id="COG1104">
    <property type="taxonomic scope" value="Bacteria"/>
</dbReference>
<dbReference type="PIRSF" id="PIRSF005572">
    <property type="entry name" value="NifS"/>
    <property type="match status" value="1"/>
</dbReference>
<gene>
    <name evidence="13" type="ordered locus">Dalk_5220</name>
</gene>
<dbReference type="FunFam" id="3.40.640.10:FF:000084">
    <property type="entry name" value="IscS-like cysteine desulfurase"/>
    <property type="match status" value="1"/>
</dbReference>
<accession>B8FEA9</accession>
<keyword evidence="6" id="KW-0479">Metal-binding</keyword>
<comment type="similarity">
    <text evidence="3">Belongs to the class-V pyridoxal-phosphate-dependent aminotransferase family. NifS/IscS subfamily.</text>
</comment>
<sequence>MIYLDHNATTAVDERVARVMEPFFRSAFGNPSSSYQEGLDAKRSVENAREKAAKALGAKPQEIVFTSGGSESNNWVIKSLAGSRPGKGHIITTAIEHPSVLNPCLYYMERGYDVTFAGVDSQGVVDVEEIEKAVRPDTFLISVMHANNETGVIQPISEISRIAKKAGALLHSDAAQTLGKIPVDVNAMGVDFLSVAGHKVYAPKGIGLLYIREGVELEPMILGGGQESGRRAGTENVPMAVGLGTACEFFTGDMTRVTERLSRLTALLFELLSERIEGLVLNGHPDQRLPNCLSVSFPVVTGADLLAAVPEVRASTGAACHDRSVAVSHVLAAMGVPAEQAKGTVRLSLGIHTNQTEIEKAAKLIANAYEKMTRP</sequence>
<evidence type="ECO:0000256" key="10">
    <source>
        <dbReference type="ARBA" id="ARBA00050776"/>
    </source>
</evidence>
<comment type="function">
    <text evidence="2">Catalyzes the removal of elemental sulfur atoms from cysteine to produce alanine. Seems to participate in the biosynthesis of the nitrogenase metalloclusters by providing the inorganic sulfur required for the Fe-S core formation.</text>
</comment>
<feature type="domain" description="Aminotransferase class V" evidence="12">
    <location>
        <begin position="2"/>
        <end position="360"/>
    </location>
</feature>
<protein>
    <recommendedName>
        <fullName evidence="4">cysteine desulfurase</fullName>
        <ecNumber evidence="4">2.8.1.7</ecNumber>
    </recommendedName>
</protein>
<dbReference type="KEGG" id="dal:Dalk_5220"/>
<dbReference type="InterPro" id="IPR015421">
    <property type="entry name" value="PyrdxlP-dep_Trfase_major"/>
</dbReference>
<dbReference type="InterPro" id="IPR016454">
    <property type="entry name" value="Cysteine_dSase"/>
</dbReference>
<evidence type="ECO:0000256" key="1">
    <source>
        <dbReference type="ARBA" id="ARBA00001933"/>
    </source>
</evidence>
<keyword evidence="9" id="KW-0411">Iron-sulfur</keyword>
<dbReference type="PROSITE" id="PS00595">
    <property type="entry name" value="AA_TRANSFER_CLASS_5"/>
    <property type="match status" value="1"/>
</dbReference>
<evidence type="ECO:0000256" key="3">
    <source>
        <dbReference type="ARBA" id="ARBA00006490"/>
    </source>
</evidence>
<evidence type="ECO:0000256" key="4">
    <source>
        <dbReference type="ARBA" id="ARBA00012239"/>
    </source>
</evidence>
<dbReference type="SUPFAM" id="SSF53383">
    <property type="entry name" value="PLP-dependent transferases"/>
    <property type="match status" value="1"/>
</dbReference>
<keyword evidence="5" id="KW-0808">Transferase</keyword>
<dbReference type="InterPro" id="IPR020578">
    <property type="entry name" value="Aminotrans_V_PyrdxlP_BS"/>
</dbReference>
<dbReference type="InterPro" id="IPR015424">
    <property type="entry name" value="PyrdxlP-dep_Trfase"/>
</dbReference>